<evidence type="ECO:0000313" key="1">
    <source>
        <dbReference type="EMBL" id="CAB4137776.1"/>
    </source>
</evidence>
<reference evidence="1" key="1">
    <citation type="submission" date="2020-04" db="EMBL/GenBank/DDBJ databases">
        <authorList>
            <person name="Chiriac C."/>
            <person name="Salcher M."/>
            <person name="Ghai R."/>
            <person name="Kavagutti S V."/>
        </authorList>
    </citation>
    <scope>NUCLEOTIDE SEQUENCE</scope>
</reference>
<name>A0A6J5LXX2_9CAUD</name>
<proteinExistence type="predicted"/>
<gene>
    <name evidence="1" type="ORF">UFOVP326_79</name>
</gene>
<organism evidence="1">
    <name type="scientific">uncultured Caudovirales phage</name>
    <dbReference type="NCBI Taxonomy" id="2100421"/>
    <lineage>
        <taxon>Viruses</taxon>
        <taxon>Duplodnaviria</taxon>
        <taxon>Heunggongvirae</taxon>
        <taxon>Uroviricota</taxon>
        <taxon>Caudoviricetes</taxon>
        <taxon>Peduoviridae</taxon>
        <taxon>Maltschvirus</taxon>
        <taxon>Maltschvirus maltsch</taxon>
    </lineage>
</organism>
<sequence length="87" mass="9563">MGLVVPMLRPCEVCGYRPALLMRPAAPPAPVRVGERIMSAVWWPPRNLVRFGCERRSAPRCTGEREIAGITPEPAIVAALAREWNAA</sequence>
<accession>A0A6J5LXX2</accession>
<protein>
    <submittedName>
        <fullName evidence="1">Uncharacterized protein</fullName>
    </submittedName>
</protein>
<dbReference type="EMBL" id="LR796340">
    <property type="protein sequence ID" value="CAB4137776.1"/>
    <property type="molecule type" value="Genomic_DNA"/>
</dbReference>